<evidence type="ECO:0008006" key="5">
    <source>
        <dbReference type="Google" id="ProtNLM"/>
    </source>
</evidence>
<keyword evidence="2" id="KW-0812">Transmembrane</keyword>
<gene>
    <name evidence="3" type="ORF">PA27867_3133</name>
</gene>
<feature type="transmembrane region" description="Helical" evidence="2">
    <location>
        <begin position="63"/>
        <end position="85"/>
    </location>
</feature>
<name>A0A1B1BNF3_9MICO</name>
<feature type="transmembrane region" description="Helical" evidence="2">
    <location>
        <begin position="294"/>
        <end position="319"/>
    </location>
</feature>
<evidence type="ECO:0000256" key="2">
    <source>
        <dbReference type="SAM" id="Phobius"/>
    </source>
</evidence>
<dbReference type="RefSeq" id="WP_066597939.1">
    <property type="nucleotide sequence ID" value="NZ_CP016282.1"/>
</dbReference>
<sequence>MDGTQNLAPQDGTAGGSAIGQASGAAAPPDPAEEIARLSAENARLRAQAGPAADHRAAARWRAFFAALLITVGVLLAPVSVVAYWTKGYVNNTDQVVSSLAPLAKDPAVQAYLVDEIVTVVNDNVDIETITGDLFTGLQSLDLPQQAKDALALLEKPAVQGIQGLIRSAASSIVTSDAFAQLWAQAVRVSQTQIVAALEGDPTSALVISGSGELGIQLGPIISEVKNELVNRGFTLAQNIPDVNRTIVVAQSASLVQARTAYQLLNVLGFVLPLVSLGLIVIGILMARRRARTLIWAGLTLAASMALLAAGVAVGRIVFVNSISPAYLPSDTAQALYDAVVPIINATALSVGLVGVTVAVVAYLAGPFRGSTVVRRTTVNTSARLRLAAADAGVSTGRFGAFLYQYRRLAHVLIGLAAAAVAIFWRPLTPPVIIWTAVLALLAVLLVELLQRPPTESMGTDTAEIAPEPLGPTEPTASESEQREEVLASTRPLPPDGLGDRNQTAPTEPLPPLSSKSDTD</sequence>
<feature type="transmembrane region" description="Helical" evidence="2">
    <location>
        <begin position="339"/>
        <end position="366"/>
    </location>
</feature>
<protein>
    <recommendedName>
        <fullName evidence="5">Integral membrane protein</fullName>
    </recommendedName>
</protein>
<keyword evidence="2" id="KW-1133">Transmembrane helix</keyword>
<feature type="transmembrane region" description="Helical" evidence="2">
    <location>
        <begin position="264"/>
        <end position="287"/>
    </location>
</feature>
<evidence type="ECO:0000313" key="4">
    <source>
        <dbReference type="Proteomes" id="UP000092582"/>
    </source>
</evidence>
<feature type="transmembrane region" description="Helical" evidence="2">
    <location>
        <begin position="432"/>
        <end position="450"/>
    </location>
</feature>
<feature type="region of interest" description="Disordered" evidence="1">
    <location>
        <begin position="1"/>
        <end position="31"/>
    </location>
</feature>
<proteinExistence type="predicted"/>
<organism evidence="3 4">
    <name type="scientific">Cryobacterium arcticum</name>
    <dbReference type="NCBI Taxonomy" id="670052"/>
    <lineage>
        <taxon>Bacteria</taxon>
        <taxon>Bacillati</taxon>
        <taxon>Actinomycetota</taxon>
        <taxon>Actinomycetes</taxon>
        <taxon>Micrococcales</taxon>
        <taxon>Microbacteriaceae</taxon>
        <taxon>Cryobacterium</taxon>
    </lineage>
</organism>
<accession>A0A1B1BNF3</accession>
<dbReference type="Proteomes" id="UP000092582">
    <property type="component" value="Chromosome 1"/>
</dbReference>
<dbReference type="EMBL" id="CP016282">
    <property type="protein sequence ID" value="ANP74065.1"/>
    <property type="molecule type" value="Genomic_DNA"/>
</dbReference>
<feature type="transmembrane region" description="Helical" evidence="2">
    <location>
        <begin position="408"/>
        <end position="426"/>
    </location>
</feature>
<dbReference type="STRING" id="670052.PA27867_3133"/>
<reference evidence="3 4" key="1">
    <citation type="submission" date="2016-06" db="EMBL/GenBank/DDBJ databases">
        <title>Genome sequencing of Cryobacterium arcticum PAMC 27867.</title>
        <authorList>
            <person name="Lee J."/>
            <person name="Kim O.-S."/>
        </authorList>
    </citation>
    <scope>NUCLEOTIDE SEQUENCE [LARGE SCALE GENOMIC DNA]</scope>
    <source>
        <strain evidence="3 4">PAMC 27867</strain>
    </source>
</reference>
<dbReference type="OrthoDB" id="4350291at2"/>
<feature type="region of interest" description="Disordered" evidence="1">
    <location>
        <begin position="456"/>
        <end position="520"/>
    </location>
</feature>
<keyword evidence="4" id="KW-1185">Reference proteome</keyword>
<dbReference type="AlphaFoldDB" id="A0A1B1BNF3"/>
<keyword evidence="2" id="KW-0472">Membrane</keyword>
<evidence type="ECO:0000313" key="3">
    <source>
        <dbReference type="EMBL" id="ANP74065.1"/>
    </source>
</evidence>
<dbReference type="KEGG" id="cart:PA27867_3133"/>
<evidence type="ECO:0000256" key="1">
    <source>
        <dbReference type="SAM" id="MobiDB-lite"/>
    </source>
</evidence>